<comment type="subcellular location">
    <subcellularLocation>
        <location evidence="1">Membrane</location>
    </subcellularLocation>
</comment>
<evidence type="ECO:0000256" key="5">
    <source>
        <dbReference type="ARBA" id="ARBA00023136"/>
    </source>
</evidence>
<dbReference type="AlphaFoldDB" id="K1RPE2"/>
<proteinExistence type="inferred from homology"/>
<protein>
    <submittedName>
        <fullName evidence="7">Protein containing ATPase, P-type, ATPase-associated region domain protein</fullName>
        <ecNumber evidence="7">3.6.3.-</ecNumber>
    </submittedName>
</protein>
<evidence type="ECO:0000256" key="2">
    <source>
        <dbReference type="ARBA" id="ARBA00006024"/>
    </source>
</evidence>
<keyword evidence="5 6" id="KW-0472">Membrane</keyword>
<evidence type="ECO:0000256" key="3">
    <source>
        <dbReference type="ARBA" id="ARBA00022692"/>
    </source>
</evidence>
<gene>
    <name evidence="7" type="ORF">LEA_19490</name>
</gene>
<dbReference type="EC" id="3.6.3.-" evidence="7"/>
<dbReference type="EMBL" id="AJWY01013401">
    <property type="protein sequence ID" value="EKC47218.1"/>
    <property type="molecule type" value="Genomic_DNA"/>
</dbReference>
<reference evidence="7" key="1">
    <citation type="journal article" date="2013" name="Environ. Microbiol.">
        <title>Microbiota from the distal guts of lean and obese adolescents exhibit partial functional redundancy besides clear differences in community structure.</title>
        <authorList>
            <person name="Ferrer M."/>
            <person name="Ruiz A."/>
            <person name="Lanza F."/>
            <person name="Haange S.B."/>
            <person name="Oberbach A."/>
            <person name="Till H."/>
            <person name="Bargiela R."/>
            <person name="Campoy C."/>
            <person name="Segura M.T."/>
            <person name="Richter M."/>
            <person name="von Bergen M."/>
            <person name="Seifert J."/>
            <person name="Suarez A."/>
        </authorList>
    </citation>
    <scope>NUCLEOTIDE SEQUENCE</scope>
</reference>
<feature type="transmembrane region" description="Helical" evidence="6">
    <location>
        <begin position="20"/>
        <end position="42"/>
    </location>
</feature>
<dbReference type="InterPro" id="IPR023214">
    <property type="entry name" value="HAD_sf"/>
</dbReference>
<dbReference type="GO" id="GO:0022857">
    <property type="term" value="F:transmembrane transporter activity"/>
    <property type="evidence" value="ECO:0007669"/>
    <property type="project" value="TreeGrafter"/>
</dbReference>
<evidence type="ECO:0000313" key="7">
    <source>
        <dbReference type="EMBL" id="EKC47218.1"/>
    </source>
</evidence>
<keyword evidence="7" id="KW-0378">Hydrolase</keyword>
<evidence type="ECO:0000256" key="4">
    <source>
        <dbReference type="ARBA" id="ARBA00022989"/>
    </source>
</evidence>
<dbReference type="Gene3D" id="1.20.1110.10">
    <property type="entry name" value="Calcium-transporting ATPase, transmembrane domain"/>
    <property type="match status" value="1"/>
</dbReference>
<dbReference type="InterPro" id="IPR001757">
    <property type="entry name" value="P_typ_ATPase"/>
</dbReference>
<evidence type="ECO:0000256" key="6">
    <source>
        <dbReference type="SAM" id="Phobius"/>
    </source>
</evidence>
<sequence length="105" mass="11349">MPPILYGASITDWTYRALTLLVISCPCALVISTPVSIVSAITKGTKNGIIIKGGEYIEELARIKEVLFDKTGTLTEGKLEINEVQACDGYDKAEILKIACSIESK</sequence>
<dbReference type="InterPro" id="IPR018303">
    <property type="entry name" value="ATPase_P-typ_P_site"/>
</dbReference>
<dbReference type="GO" id="GO:0016020">
    <property type="term" value="C:membrane"/>
    <property type="evidence" value="ECO:0007669"/>
    <property type="project" value="UniProtKB-SubCell"/>
</dbReference>
<comment type="similarity">
    <text evidence="2">Belongs to the cation transport ATPase (P-type) (TC 3.A.3) family. Type IB subfamily.</text>
</comment>
<organism evidence="7">
    <name type="scientific">human gut metagenome</name>
    <dbReference type="NCBI Taxonomy" id="408170"/>
    <lineage>
        <taxon>unclassified sequences</taxon>
        <taxon>metagenomes</taxon>
        <taxon>organismal metagenomes</taxon>
    </lineage>
</organism>
<keyword evidence="4 6" id="KW-1133">Transmembrane helix</keyword>
<dbReference type="GO" id="GO:0005524">
    <property type="term" value="F:ATP binding"/>
    <property type="evidence" value="ECO:0007669"/>
    <property type="project" value="InterPro"/>
</dbReference>
<dbReference type="PANTHER" id="PTHR48085:SF5">
    <property type="entry name" value="CADMIUM_ZINC-TRANSPORTING ATPASE HMA4-RELATED"/>
    <property type="match status" value="1"/>
</dbReference>
<dbReference type="GO" id="GO:0016887">
    <property type="term" value="F:ATP hydrolysis activity"/>
    <property type="evidence" value="ECO:0007669"/>
    <property type="project" value="InterPro"/>
</dbReference>
<dbReference type="PANTHER" id="PTHR48085">
    <property type="entry name" value="CADMIUM/ZINC-TRANSPORTING ATPASE HMA2-RELATED"/>
    <property type="match status" value="1"/>
</dbReference>
<dbReference type="Gene3D" id="3.40.50.1000">
    <property type="entry name" value="HAD superfamily/HAD-like"/>
    <property type="match status" value="1"/>
</dbReference>
<feature type="non-terminal residue" evidence="7">
    <location>
        <position position="105"/>
    </location>
</feature>
<dbReference type="Gene3D" id="3.40.1110.10">
    <property type="entry name" value="Calcium-transporting ATPase, cytoplasmic domain N"/>
    <property type="match status" value="1"/>
</dbReference>
<dbReference type="InterPro" id="IPR023299">
    <property type="entry name" value="ATPase_P-typ_cyto_dom_N"/>
</dbReference>
<dbReference type="InterPro" id="IPR023298">
    <property type="entry name" value="ATPase_P-typ_TM_dom_sf"/>
</dbReference>
<dbReference type="NCBIfam" id="TIGR01494">
    <property type="entry name" value="ATPase_P-type"/>
    <property type="match status" value="1"/>
</dbReference>
<name>K1RPE2_9ZZZZ</name>
<dbReference type="InterPro" id="IPR051014">
    <property type="entry name" value="Cation_Transport_ATPase_IB"/>
</dbReference>
<dbReference type="SUPFAM" id="SSF81665">
    <property type="entry name" value="Calcium ATPase, transmembrane domain M"/>
    <property type="match status" value="1"/>
</dbReference>
<accession>K1RPE2</accession>
<evidence type="ECO:0000256" key="1">
    <source>
        <dbReference type="ARBA" id="ARBA00004370"/>
    </source>
</evidence>
<dbReference type="PROSITE" id="PS00154">
    <property type="entry name" value="ATPASE_E1_E2"/>
    <property type="match status" value="1"/>
</dbReference>
<keyword evidence="3 6" id="KW-0812">Transmembrane</keyword>
<comment type="caution">
    <text evidence="7">The sequence shown here is derived from an EMBL/GenBank/DDBJ whole genome shotgun (WGS) entry which is preliminary data.</text>
</comment>